<evidence type="ECO:0000256" key="2">
    <source>
        <dbReference type="ARBA" id="ARBA00023098"/>
    </source>
</evidence>
<evidence type="ECO:0000313" key="6">
    <source>
        <dbReference type="EMBL" id="CAD7407480.1"/>
    </source>
</evidence>
<dbReference type="AlphaFoldDB" id="A0A7R9H659"/>
<dbReference type="InterPro" id="IPR006693">
    <property type="entry name" value="AB_hydrolase_lipase"/>
</dbReference>
<dbReference type="InterPro" id="IPR000073">
    <property type="entry name" value="AB_hydrolase_1"/>
</dbReference>
<gene>
    <name evidence="6" type="ORF">TCEB3V08_LOCUS9044</name>
</gene>
<feature type="domain" description="AB hydrolase-1" evidence="4">
    <location>
        <begin position="147"/>
        <end position="250"/>
    </location>
</feature>
<dbReference type="GO" id="GO:0016042">
    <property type="term" value="P:lipid catabolic process"/>
    <property type="evidence" value="ECO:0007669"/>
    <property type="project" value="UniProtKB-KW"/>
</dbReference>
<organism evidence="6">
    <name type="scientific">Timema cristinae</name>
    <name type="common">Walking stick</name>
    <dbReference type="NCBI Taxonomy" id="61476"/>
    <lineage>
        <taxon>Eukaryota</taxon>
        <taxon>Metazoa</taxon>
        <taxon>Ecdysozoa</taxon>
        <taxon>Arthropoda</taxon>
        <taxon>Hexapoda</taxon>
        <taxon>Insecta</taxon>
        <taxon>Pterygota</taxon>
        <taxon>Neoptera</taxon>
        <taxon>Polyneoptera</taxon>
        <taxon>Phasmatodea</taxon>
        <taxon>Timematodea</taxon>
        <taxon>Timematoidea</taxon>
        <taxon>Timematidae</taxon>
        <taxon>Timema</taxon>
    </lineage>
</organism>
<feature type="signal peptide" evidence="3">
    <location>
        <begin position="1"/>
        <end position="18"/>
    </location>
</feature>
<dbReference type="InterPro" id="IPR029058">
    <property type="entry name" value="AB_hydrolase_fold"/>
</dbReference>
<name>A0A7R9H659_TIMCR</name>
<evidence type="ECO:0000256" key="3">
    <source>
        <dbReference type="SAM" id="SignalP"/>
    </source>
</evidence>
<dbReference type="Pfam" id="PF04083">
    <property type="entry name" value="Abhydro_lipase"/>
    <property type="match status" value="1"/>
</dbReference>
<proteinExistence type="predicted"/>
<keyword evidence="2" id="KW-0443">Lipid metabolism</keyword>
<evidence type="ECO:0000259" key="5">
    <source>
        <dbReference type="Pfam" id="PF04083"/>
    </source>
</evidence>
<dbReference type="SUPFAM" id="SSF53474">
    <property type="entry name" value="alpha/beta-Hydrolases"/>
    <property type="match status" value="1"/>
</dbReference>
<sequence length="342" mass="38900">MLCMLQLVLLFADWCVTGNGFLFGDMGRLHFRVQQGVEALLGRGATDDTNNTLAPMEDAKLTAPQLIVKYGYYVEIHHVVTEDGFILELHRIPGSPRNPPAQGKSVFLLEHGLLCSSADWLLQGPGKSLDVAVLKLYFKDVIYLLNISTAYLLADRGFDVWLGNARGNTYSRRHIRLAPEDPQFWNHDWHHMGMFDLPAEIDYILQNTQQQSLYYAGHSMGTTKFFVMGSKRPEYNLKIRTMFALAPIVFMSHMQSPFKRLAFAGETLFYVTDEILIRLTSLQKPLTEQYMVRRITCKQMLSCGIMPTQCHVYCMLVQHSQDPVFTHCVVVLHPHAALVPFG</sequence>
<dbReference type="EMBL" id="OC320186">
    <property type="protein sequence ID" value="CAD7407480.1"/>
    <property type="molecule type" value="Genomic_DNA"/>
</dbReference>
<evidence type="ECO:0000259" key="4">
    <source>
        <dbReference type="Pfam" id="PF00561"/>
    </source>
</evidence>
<reference evidence="6" key="1">
    <citation type="submission" date="2020-11" db="EMBL/GenBank/DDBJ databases">
        <authorList>
            <person name="Tran Van P."/>
        </authorList>
    </citation>
    <scope>NUCLEOTIDE SEQUENCE</scope>
</reference>
<dbReference type="PANTHER" id="PTHR11005">
    <property type="entry name" value="LYSOSOMAL ACID LIPASE-RELATED"/>
    <property type="match status" value="1"/>
</dbReference>
<keyword evidence="1" id="KW-0442">Lipid degradation</keyword>
<evidence type="ECO:0000256" key="1">
    <source>
        <dbReference type="ARBA" id="ARBA00022963"/>
    </source>
</evidence>
<feature type="chain" id="PRO_5031278340" description="Triacylglycerol lipase" evidence="3">
    <location>
        <begin position="19"/>
        <end position="342"/>
    </location>
</feature>
<protein>
    <recommendedName>
        <fullName evidence="7">Triacylglycerol lipase</fullName>
    </recommendedName>
</protein>
<evidence type="ECO:0008006" key="7">
    <source>
        <dbReference type="Google" id="ProtNLM"/>
    </source>
</evidence>
<accession>A0A7R9H659</accession>
<dbReference type="Pfam" id="PF00561">
    <property type="entry name" value="Abhydrolase_1"/>
    <property type="match status" value="1"/>
</dbReference>
<dbReference type="Gene3D" id="3.40.50.1820">
    <property type="entry name" value="alpha/beta hydrolase"/>
    <property type="match status" value="1"/>
</dbReference>
<keyword evidence="3" id="KW-0732">Signal</keyword>
<feature type="domain" description="Partial AB-hydrolase lipase" evidence="5">
    <location>
        <begin position="64"/>
        <end position="123"/>
    </location>
</feature>